<evidence type="ECO:0000256" key="3">
    <source>
        <dbReference type="SAM" id="Coils"/>
    </source>
</evidence>
<feature type="domain" description="PDZ" evidence="5">
    <location>
        <begin position="52"/>
        <end position="140"/>
    </location>
</feature>
<dbReference type="PANTHER" id="PTHR15963">
    <property type="entry name" value="GENERAL RECEPTOR FOR PHOSPHOINOSITIDES 1-ASSOCIATED SCAFFOLD PROTEIN-RELATED"/>
    <property type="match status" value="1"/>
</dbReference>
<dbReference type="GeneID" id="111125816"/>
<feature type="region of interest" description="Disordered" evidence="4">
    <location>
        <begin position="350"/>
        <end position="386"/>
    </location>
</feature>
<dbReference type="InterPro" id="IPR001478">
    <property type="entry name" value="PDZ"/>
</dbReference>
<evidence type="ECO:0000256" key="2">
    <source>
        <dbReference type="ARBA" id="ARBA00022490"/>
    </source>
</evidence>
<dbReference type="CDD" id="cd06713">
    <property type="entry name" value="PDZ_tamalin_CYTIP-like"/>
    <property type="match status" value="1"/>
</dbReference>
<dbReference type="InterPro" id="IPR036034">
    <property type="entry name" value="PDZ_sf"/>
</dbReference>
<dbReference type="Gene3D" id="2.30.42.10">
    <property type="match status" value="1"/>
</dbReference>
<dbReference type="Pfam" id="PF17820">
    <property type="entry name" value="PDZ_6"/>
    <property type="match status" value="1"/>
</dbReference>
<keyword evidence="3" id="KW-0175">Coiled coil</keyword>
<evidence type="ECO:0000313" key="6">
    <source>
        <dbReference type="Proteomes" id="UP000694844"/>
    </source>
</evidence>
<dbReference type="KEGG" id="cvn:111125816"/>
<gene>
    <name evidence="7" type="primary">LOC111125816</name>
</gene>
<dbReference type="InterPro" id="IPR041489">
    <property type="entry name" value="PDZ_6"/>
</dbReference>
<evidence type="ECO:0000259" key="5">
    <source>
        <dbReference type="PROSITE" id="PS50106"/>
    </source>
</evidence>
<protein>
    <submittedName>
        <fullName evidence="7">Uncharacterized protein LOC111125816 isoform X1</fullName>
    </submittedName>
</protein>
<dbReference type="OrthoDB" id="10041077at2759"/>
<reference evidence="7" key="1">
    <citation type="submission" date="2025-08" db="UniProtKB">
        <authorList>
            <consortium name="RefSeq"/>
        </authorList>
    </citation>
    <scope>IDENTIFICATION</scope>
    <source>
        <tissue evidence="7">Whole sample</tissue>
    </source>
</reference>
<dbReference type="RefSeq" id="XP_022325680.1">
    <property type="nucleotide sequence ID" value="XM_022469972.1"/>
</dbReference>
<comment type="subcellular location">
    <subcellularLocation>
        <location evidence="1">Cytoplasm</location>
    </subcellularLocation>
</comment>
<organism evidence="6 7">
    <name type="scientific">Crassostrea virginica</name>
    <name type="common">Eastern oyster</name>
    <dbReference type="NCBI Taxonomy" id="6565"/>
    <lineage>
        <taxon>Eukaryota</taxon>
        <taxon>Metazoa</taxon>
        <taxon>Spiralia</taxon>
        <taxon>Lophotrochozoa</taxon>
        <taxon>Mollusca</taxon>
        <taxon>Bivalvia</taxon>
        <taxon>Autobranchia</taxon>
        <taxon>Pteriomorphia</taxon>
        <taxon>Ostreida</taxon>
        <taxon>Ostreoidea</taxon>
        <taxon>Ostreidae</taxon>
        <taxon>Crassostrea</taxon>
    </lineage>
</organism>
<feature type="region of interest" description="Disordered" evidence="4">
    <location>
        <begin position="235"/>
        <end position="272"/>
    </location>
</feature>
<dbReference type="SMART" id="SM00228">
    <property type="entry name" value="PDZ"/>
    <property type="match status" value="1"/>
</dbReference>
<dbReference type="Proteomes" id="UP000694844">
    <property type="component" value="Chromosome 3"/>
</dbReference>
<keyword evidence="2" id="KW-0963">Cytoplasm</keyword>
<proteinExistence type="predicted"/>
<feature type="coiled-coil region" evidence="3">
    <location>
        <begin position="148"/>
        <end position="178"/>
    </location>
</feature>
<name>A0A8B8DDC4_CRAVI</name>
<dbReference type="PANTHER" id="PTHR15963:SF5">
    <property type="entry name" value="SHORT SPINDLE 6, ISOFORM A"/>
    <property type="match status" value="1"/>
</dbReference>
<sequence length="494" mass="55538">MDLTTLQIQPAVKKKKRLQMLKPVLSVGPELDHLEADRNIPSDPLDNRKRRTIRLQKKNDTWGFTIQTYGFKNKKTGEIEVYTYVDYVDYNGPAGIAGMRRGDIILSVNGKSVEFATHQELVSVIQSCGNEARMVVFFVDCCKKVELHDRLIKLKRLLNEKIKELRNVEAKERELLDELCLTRGLDRYDHSRQSIYSIQSNESSLDRLSIITANSSAIYNIPNTVTLHFNSASSTASKSSNDDSADEGDMFADVSFADDSDGDSDGDSGYSYDEFPHLQRKNTVIEVVKPCVQVRGRRGTLVAPVCECIEGIICQFCEERHNLDSCVMPLEDNSSKCHNSRRVSDELPLVNPDEDQIPGSNEQCSAGSDDREEMTPTNLDQIQGPSELEHNGNEYLILANPDESNTLDQCSQNDKHNLANSGQVHESDIPNSNDWLNESDACLALLLVRGHITRIHHRQSQGMMNMRLIGISPSGQREPFASIWMMRKQNSSVS</sequence>
<feature type="compositionally biased region" description="Polar residues" evidence="4">
    <location>
        <begin position="375"/>
        <end position="384"/>
    </location>
</feature>
<feature type="compositionally biased region" description="Acidic residues" evidence="4">
    <location>
        <begin position="243"/>
        <end position="266"/>
    </location>
</feature>
<evidence type="ECO:0000256" key="1">
    <source>
        <dbReference type="ARBA" id="ARBA00004496"/>
    </source>
</evidence>
<accession>A0A8B8DDC4</accession>
<evidence type="ECO:0000313" key="7">
    <source>
        <dbReference type="RefSeq" id="XP_022325680.1"/>
    </source>
</evidence>
<evidence type="ECO:0000256" key="4">
    <source>
        <dbReference type="SAM" id="MobiDB-lite"/>
    </source>
</evidence>
<dbReference type="AlphaFoldDB" id="A0A8B8DDC4"/>
<dbReference type="InterPro" id="IPR052122">
    <property type="entry name" value="Intracell_Traff_Signaling_Reg"/>
</dbReference>
<dbReference type="GO" id="GO:0005737">
    <property type="term" value="C:cytoplasm"/>
    <property type="evidence" value="ECO:0007669"/>
    <property type="project" value="UniProtKB-SubCell"/>
</dbReference>
<keyword evidence="6" id="KW-1185">Reference proteome</keyword>
<dbReference type="SUPFAM" id="SSF50156">
    <property type="entry name" value="PDZ domain-like"/>
    <property type="match status" value="1"/>
</dbReference>
<dbReference type="PROSITE" id="PS50106">
    <property type="entry name" value="PDZ"/>
    <property type="match status" value="1"/>
</dbReference>